<dbReference type="AlphaFoldDB" id="A0A0R2H625"/>
<proteinExistence type="predicted"/>
<evidence type="ECO:0000313" key="1">
    <source>
        <dbReference type="EMBL" id="KRN48225.1"/>
    </source>
</evidence>
<dbReference type="EMBL" id="JQBL01000030">
    <property type="protein sequence ID" value="KRN48225.1"/>
    <property type="molecule type" value="Genomic_DNA"/>
</dbReference>
<dbReference type="Proteomes" id="UP000051841">
    <property type="component" value="Unassembled WGS sequence"/>
</dbReference>
<organism evidence="1 2">
    <name type="scientific">Kandleria vitulina DSM 20405</name>
    <dbReference type="NCBI Taxonomy" id="1410657"/>
    <lineage>
        <taxon>Bacteria</taxon>
        <taxon>Bacillati</taxon>
        <taxon>Bacillota</taxon>
        <taxon>Erysipelotrichia</taxon>
        <taxon>Erysipelotrichales</taxon>
        <taxon>Coprobacillaceae</taxon>
        <taxon>Kandleria</taxon>
    </lineage>
</organism>
<reference evidence="1 2" key="1">
    <citation type="journal article" date="2015" name="Genome Announc.">
        <title>Expanding the biotechnology potential of lactobacilli through comparative genomics of 213 strains and associated genera.</title>
        <authorList>
            <person name="Sun Z."/>
            <person name="Harris H.M."/>
            <person name="McCann A."/>
            <person name="Guo C."/>
            <person name="Argimon S."/>
            <person name="Zhang W."/>
            <person name="Yang X."/>
            <person name="Jeffery I.B."/>
            <person name="Cooney J.C."/>
            <person name="Kagawa T.F."/>
            <person name="Liu W."/>
            <person name="Song Y."/>
            <person name="Salvetti E."/>
            <person name="Wrobel A."/>
            <person name="Rasinkangas P."/>
            <person name="Parkhill J."/>
            <person name="Rea M.C."/>
            <person name="O'Sullivan O."/>
            <person name="Ritari J."/>
            <person name="Douillard F.P."/>
            <person name="Paul Ross R."/>
            <person name="Yang R."/>
            <person name="Briner A.E."/>
            <person name="Felis G.E."/>
            <person name="de Vos W.M."/>
            <person name="Barrangou R."/>
            <person name="Klaenhammer T.R."/>
            <person name="Caufield P.W."/>
            <person name="Cui Y."/>
            <person name="Zhang H."/>
            <person name="O'Toole P.W."/>
        </authorList>
    </citation>
    <scope>NUCLEOTIDE SEQUENCE [LARGE SCALE GENOMIC DNA]</scope>
    <source>
        <strain evidence="1 2">DSM 20405</strain>
    </source>
</reference>
<dbReference type="SUPFAM" id="SSF49265">
    <property type="entry name" value="Fibronectin type III"/>
    <property type="match status" value="1"/>
</dbReference>
<protein>
    <submittedName>
        <fullName evidence="1">Uncharacterized protein</fullName>
    </submittedName>
</protein>
<dbReference type="InterPro" id="IPR036116">
    <property type="entry name" value="FN3_sf"/>
</dbReference>
<sequence length="438" mass="49270">MEGETMKRQLIAVGLAILLGLGGFTFIPEIVSATNLGDSNVFLTQQTSVTCTLASATMAVRRKALLAEDPQWSSITEESMRKIGWGAGLSHKFTYRTSRYAYTITHKNFDMNSGMTMAQKKEKVISLLNQHPEGLAIYARDGYNGFHQGNHCILLTRYEDGVFYCGDPASKKTKKEMPIKYARKVTIQNFASYWYVSHVEDLKNKGKTNLINAYATLNDASYIYDGTEKRPTATIMYKDKILTEGQDYTLEYEGDRIKAGNYKIIIHGINNYCGKITKSFKIKNRDINNADVTLSSTKFKYDGNLQTPGALVRYDREILHIGANYNVEYEDSVDIGKYAVTIYGTNDYDGEKKIVYYVLPDKVSNLSISNNTVSFSKVAGSPSYEIAYKKSGEDNWQTKKTDDLSYTLTVPGDYQIKVRAYKNDAYGSYSKTITAHIA</sequence>
<dbReference type="InterPro" id="IPR003961">
    <property type="entry name" value="FN3_dom"/>
</dbReference>
<name>A0A0R2H625_9FIRM</name>
<comment type="caution">
    <text evidence="1">The sequence shown here is derived from an EMBL/GenBank/DDBJ whole genome shotgun (WGS) entry which is preliminary data.</text>
</comment>
<dbReference type="CDD" id="cd00063">
    <property type="entry name" value="FN3"/>
    <property type="match status" value="1"/>
</dbReference>
<keyword evidence="2" id="KW-1185">Reference proteome</keyword>
<gene>
    <name evidence="1" type="ORF">IV49_GL001253</name>
</gene>
<accession>A0A0R2H625</accession>
<evidence type="ECO:0000313" key="2">
    <source>
        <dbReference type="Proteomes" id="UP000051841"/>
    </source>
</evidence>
<dbReference type="PATRIC" id="fig|1410657.5.peg.1294"/>